<dbReference type="Proteomes" id="UP000198972">
    <property type="component" value="Unassembled WGS sequence"/>
</dbReference>
<dbReference type="EMBL" id="FNBG01000003">
    <property type="protein sequence ID" value="SDE91751.1"/>
    <property type="molecule type" value="Genomic_DNA"/>
</dbReference>
<organism evidence="1 2">
    <name type="scientific">Fontibacillus panacisegetis</name>
    <dbReference type="NCBI Taxonomy" id="670482"/>
    <lineage>
        <taxon>Bacteria</taxon>
        <taxon>Bacillati</taxon>
        <taxon>Bacillota</taxon>
        <taxon>Bacilli</taxon>
        <taxon>Bacillales</taxon>
        <taxon>Paenibacillaceae</taxon>
        <taxon>Fontibacillus</taxon>
    </lineage>
</organism>
<name>A0A1G7GUG5_9BACL</name>
<protein>
    <submittedName>
        <fullName evidence="1">Uncharacterized protein</fullName>
    </submittedName>
</protein>
<keyword evidence="2" id="KW-1185">Reference proteome</keyword>
<accession>A0A1G7GUG5</accession>
<evidence type="ECO:0000313" key="2">
    <source>
        <dbReference type="Proteomes" id="UP000198972"/>
    </source>
</evidence>
<gene>
    <name evidence="1" type="ORF">SAMN04488542_103203</name>
</gene>
<dbReference type="RefSeq" id="WP_091227216.1">
    <property type="nucleotide sequence ID" value="NZ_FNBG01000003.1"/>
</dbReference>
<proteinExistence type="predicted"/>
<sequence>MISPYQTEKYSSDKTTSSELLHVTLSKASNGELKLISCYEPYESVTLGLIDQLFQDANLFRADTDTLLDKYIKDFEE</sequence>
<evidence type="ECO:0000313" key="1">
    <source>
        <dbReference type="EMBL" id="SDE91751.1"/>
    </source>
</evidence>
<reference evidence="1 2" key="1">
    <citation type="submission" date="2016-10" db="EMBL/GenBank/DDBJ databases">
        <authorList>
            <person name="de Groot N.N."/>
        </authorList>
    </citation>
    <scope>NUCLEOTIDE SEQUENCE [LARGE SCALE GENOMIC DNA]</scope>
    <source>
        <strain evidence="1 2">DSM 28129</strain>
    </source>
</reference>
<dbReference type="AlphaFoldDB" id="A0A1G7GUG5"/>